<organism evidence="2 3">
    <name type="scientific">Hymenobacter sublimis</name>
    <dbReference type="NCBI Taxonomy" id="2933777"/>
    <lineage>
        <taxon>Bacteria</taxon>
        <taxon>Pseudomonadati</taxon>
        <taxon>Bacteroidota</taxon>
        <taxon>Cytophagia</taxon>
        <taxon>Cytophagales</taxon>
        <taxon>Hymenobacteraceae</taxon>
        <taxon>Hymenobacter</taxon>
    </lineage>
</organism>
<feature type="transmembrane region" description="Helical" evidence="1">
    <location>
        <begin position="187"/>
        <end position="218"/>
    </location>
</feature>
<dbReference type="EMBL" id="CP095848">
    <property type="protein sequence ID" value="UPL50642.1"/>
    <property type="molecule type" value="Genomic_DNA"/>
</dbReference>
<keyword evidence="1" id="KW-0812">Transmembrane</keyword>
<dbReference type="Pfam" id="PF26314">
    <property type="entry name" value="MptA_B_family"/>
    <property type="match status" value="1"/>
</dbReference>
<feature type="transmembrane region" description="Helical" evidence="1">
    <location>
        <begin position="321"/>
        <end position="339"/>
    </location>
</feature>
<feature type="transmembrane region" description="Helical" evidence="1">
    <location>
        <begin position="224"/>
        <end position="245"/>
    </location>
</feature>
<feature type="transmembrane region" description="Helical" evidence="1">
    <location>
        <begin position="351"/>
        <end position="371"/>
    </location>
</feature>
<evidence type="ECO:0000313" key="2">
    <source>
        <dbReference type="EMBL" id="UPL50642.1"/>
    </source>
</evidence>
<keyword evidence="3" id="KW-1185">Reference proteome</keyword>
<protein>
    <recommendedName>
        <fullName evidence="4">DUF2029 domain-containing protein</fullName>
    </recommendedName>
</protein>
<accession>A0ABY4JFS5</accession>
<dbReference type="RefSeq" id="WP_247976637.1">
    <property type="nucleotide sequence ID" value="NZ_CP095848.1"/>
</dbReference>
<gene>
    <name evidence="2" type="ORF">MWH26_07015</name>
</gene>
<dbReference type="Proteomes" id="UP000829647">
    <property type="component" value="Chromosome"/>
</dbReference>
<evidence type="ECO:0000256" key="1">
    <source>
        <dbReference type="SAM" id="Phobius"/>
    </source>
</evidence>
<keyword evidence="1" id="KW-1133">Transmembrane helix</keyword>
<feature type="transmembrane region" description="Helical" evidence="1">
    <location>
        <begin position="149"/>
        <end position="175"/>
    </location>
</feature>
<feature type="transmembrane region" description="Helical" evidence="1">
    <location>
        <begin position="257"/>
        <end position="276"/>
    </location>
</feature>
<evidence type="ECO:0008006" key="4">
    <source>
        <dbReference type="Google" id="ProtNLM"/>
    </source>
</evidence>
<feature type="transmembrane region" description="Helical" evidence="1">
    <location>
        <begin position="56"/>
        <end position="74"/>
    </location>
</feature>
<evidence type="ECO:0000313" key="3">
    <source>
        <dbReference type="Proteomes" id="UP000829647"/>
    </source>
</evidence>
<sequence length="439" mass="48285">MKPAVRILLLGSSALLYGVLAYATPRPEFGQLLGVLIAAFGLYGWMMRAGLPLRQGLVAALLLRLLWLPALPTLSDDYHRFRWDGLLVTHGVNPYQFRPDELLTPAGPLPAQLVAELYPRLNSPHYYSVYPPVCQAAFGAAASLLPTSALGFVVVLRVLIIGAELSTALLLLALLRRFNLPEQRALWYLLNPLVLIELTGNLHFEALVISFLLLMLWLATRGQLARAGGALALAVATKLLPLLVLPLLVRRLGRGQLLGFLAALGVGLLVLFAPFLSVELFRNIGRSLTLYFRSFEFNASVYYLLRAAGQWYKGYNDIARIGPALACTTALGSLVLALRERQPTWVSLPRTLLLLLTLYFLLATTVHPWYITPLVALGVFTRLRYPVAWSGLAVLSYAAYRTPAYTENLGLVALEYGLLLAVLAADGWQGRFSAQPRQA</sequence>
<reference evidence="2 3" key="1">
    <citation type="submission" date="2022-04" db="EMBL/GenBank/DDBJ databases">
        <title>Hymenobacter sp. isolated from the air.</title>
        <authorList>
            <person name="Won M."/>
            <person name="Lee C.-M."/>
            <person name="Woen H.-Y."/>
            <person name="Kwon S.-W."/>
        </authorList>
    </citation>
    <scope>NUCLEOTIDE SEQUENCE [LARGE SCALE GENOMIC DNA]</scope>
    <source>
        <strain evidence="3">5516 S-25</strain>
    </source>
</reference>
<name>A0ABY4JFS5_9BACT</name>
<proteinExistence type="predicted"/>
<feature type="transmembrane region" description="Helical" evidence="1">
    <location>
        <begin position="31"/>
        <end position="49"/>
    </location>
</feature>
<keyword evidence="1" id="KW-0472">Membrane</keyword>